<dbReference type="EMBL" id="FNVO01000037">
    <property type="protein sequence ID" value="SEG93102.1"/>
    <property type="molecule type" value="Genomic_DNA"/>
</dbReference>
<evidence type="ECO:0000313" key="2">
    <source>
        <dbReference type="Proteomes" id="UP000236723"/>
    </source>
</evidence>
<evidence type="ECO:0000313" key="1">
    <source>
        <dbReference type="EMBL" id="SEG93102.1"/>
    </source>
</evidence>
<gene>
    <name evidence="1" type="ORF">SAMN04489712_13713</name>
</gene>
<dbReference type="AlphaFoldDB" id="A0A1H6E5Y3"/>
<accession>A0A1H6E5Y3</accession>
<organism evidence="1 2">
    <name type="scientific">Thermomonospora echinospora</name>
    <dbReference type="NCBI Taxonomy" id="1992"/>
    <lineage>
        <taxon>Bacteria</taxon>
        <taxon>Bacillati</taxon>
        <taxon>Actinomycetota</taxon>
        <taxon>Actinomycetes</taxon>
        <taxon>Streptosporangiales</taxon>
        <taxon>Thermomonosporaceae</taxon>
        <taxon>Thermomonospora</taxon>
    </lineage>
</organism>
<keyword evidence="2" id="KW-1185">Reference proteome</keyword>
<protein>
    <submittedName>
        <fullName evidence="1">Uncharacterized protein</fullName>
    </submittedName>
</protein>
<dbReference type="Proteomes" id="UP000236723">
    <property type="component" value="Unassembled WGS sequence"/>
</dbReference>
<proteinExistence type="predicted"/>
<reference evidence="2" key="1">
    <citation type="submission" date="2016-10" db="EMBL/GenBank/DDBJ databases">
        <authorList>
            <person name="Varghese N."/>
            <person name="Submissions S."/>
        </authorList>
    </citation>
    <scope>NUCLEOTIDE SEQUENCE [LARGE SCALE GENOMIC DNA]</scope>
    <source>
        <strain evidence="2">DSM 43163</strain>
    </source>
</reference>
<name>A0A1H6E5Y3_9ACTN</name>
<sequence length="292" mass="31014">MGEVLTLPVPEMVHGTYAVAAGAPPGDPMELAREQVTRRVPAPLRELALGMLGSPLLTLDLRPAGKFPPLPTDLLAAFGASSGQVAEVSAATHVCAVRAAYQPGWPPAHEWAARAVAGALGAALDAPVVDVFTPQVLDPDRLWRSLPDERGHTRLVDWMLLAHTEGPAGFWFNTKGLARFGLPELHAEDVPADLVEPCGQLLNGLARRLLDLWVEELRAGQRSAFAELPETVPIGPADVAAAHGAPDPRETRRDVRVRLRLDTTESQALLTVLPPGPDAADGVAGLCTRLFG</sequence>